<feature type="non-terminal residue" evidence="2">
    <location>
        <position position="50"/>
    </location>
</feature>
<dbReference type="Proteomes" id="UP000789901">
    <property type="component" value="Unassembled WGS sequence"/>
</dbReference>
<organism evidence="2 3">
    <name type="scientific">Gigaspora margarita</name>
    <dbReference type="NCBI Taxonomy" id="4874"/>
    <lineage>
        <taxon>Eukaryota</taxon>
        <taxon>Fungi</taxon>
        <taxon>Fungi incertae sedis</taxon>
        <taxon>Mucoromycota</taxon>
        <taxon>Glomeromycotina</taxon>
        <taxon>Glomeromycetes</taxon>
        <taxon>Diversisporales</taxon>
        <taxon>Gigasporaceae</taxon>
        <taxon>Gigaspora</taxon>
    </lineage>
</organism>
<gene>
    <name evidence="2" type="ORF">GMARGA_LOCUS22049</name>
</gene>
<dbReference type="Pfam" id="PF13417">
    <property type="entry name" value="GST_N_3"/>
    <property type="match status" value="1"/>
</dbReference>
<evidence type="ECO:0000313" key="2">
    <source>
        <dbReference type="EMBL" id="CAG8795749.1"/>
    </source>
</evidence>
<dbReference type="EMBL" id="CAJVQB010020921">
    <property type="protein sequence ID" value="CAG8795749.1"/>
    <property type="molecule type" value="Genomic_DNA"/>
</dbReference>
<evidence type="ECO:0000259" key="1">
    <source>
        <dbReference type="PROSITE" id="PS50404"/>
    </source>
</evidence>
<reference evidence="2 3" key="1">
    <citation type="submission" date="2021-06" db="EMBL/GenBank/DDBJ databases">
        <authorList>
            <person name="Kallberg Y."/>
            <person name="Tangrot J."/>
            <person name="Rosling A."/>
        </authorList>
    </citation>
    <scope>NUCLEOTIDE SEQUENCE [LARGE SCALE GENOMIC DNA]</scope>
    <source>
        <strain evidence="2 3">120-4 pot B 10/14</strain>
    </source>
</reference>
<proteinExistence type="predicted"/>
<dbReference type="PROSITE" id="PS50404">
    <property type="entry name" value="GST_NTER"/>
    <property type="match status" value="1"/>
</dbReference>
<comment type="caution">
    <text evidence="2">The sequence shown here is derived from an EMBL/GenBank/DDBJ whole genome shotgun (WGS) entry which is preliminary data.</text>
</comment>
<accession>A0ABN7VRT1</accession>
<dbReference type="InterPro" id="IPR036249">
    <property type="entry name" value="Thioredoxin-like_sf"/>
</dbReference>
<protein>
    <submittedName>
        <fullName evidence="2">5066_t:CDS:1</fullName>
    </submittedName>
</protein>
<dbReference type="Gene3D" id="3.40.30.10">
    <property type="entry name" value="Glutaredoxin"/>
    <property type="match status" value="1"/>
</dbReference>
<dbReference type="CDD" id="cd00570">
    <property type="entry name" value="GST_N_family"/>
    <property type="match status" value="1"/>
</dbReference>
<keyword evidence="3" id="KW-1185">Reference proteome</keyword>
<feature type="domain" description="GST N-terminal" evidence="1">
    <location>
        <begin position="1"/>
        <end position="50"/>
    </location>
</feature>
<sequence length="50" mass="5689">MTIKLIGFPYSGPTMKVIITLRELGLPYEFETPANFEVLKTEDFLANKNP</sequence>
<evidence type="ECO:0000313" key="3">
    <source>
        <dbReference type="Proteomes" id="UP000789901"/>
    </source>
</evidence>
<dbReference type="InterPro" id="IPR004045">
    <property type="entry name" value="Glutathione_S-Trfase_N"/>
</dbReference>
<dbReference type="SUPFAM" id="SSF52833">
    <property type="entry name" value="Thioredoxin-like"/>
    <property type="match status" value="1"/>
</dbReference>
<name>A0ABN7VRT1_GIGMA</name>